<dbReference type="eggNOG" id="COG0739">
    <property type="taxonomic scope" value="Bacteria"/>
</dbReference>
<evidence type="ECO:0000256" key="6">
    <source>
        <dbReference type="ARBA" id="ARBA00022833"/>
    </source>
</evidence>
<keyword evidence="4" id="KW-0479">Metal-binding</keyword>
<keyword evidence="6" id="KW-0862">Zinc</keyword>
<dbReference type="EMBL" id="LJXT01000005">
    <property type="protein sequence ID" value="KPQ19839.1"/>
    <property type="molecule type" value="Genomic_DNA"/>
</dbReference>
<dbReference type="OrthoDB" id="9810477at2"/>
<evidence type="ECO:0000313" key="10">
    <source>
        <dbReference type="EMBL" id="KPQ19839.1"/>
    </source>
</evidence>
<dbReference type="SUPFAM" id="SSF51261">
    <property type="entry name" value="Duplicated hybrid motif"/>
    <property type="match status" value="1"/>
</dbReference>
<gene>
    <name evidence="10" type="ORF">HLUCCX10_01475</name>
</gene>
<evidence type="ECO:0000259" key="9">
    <source>
        <dbReference type="Pfam" id="PF19425"/>
    </source>
</evidence>
<protein>
    <submittedName>
        <fullName evidence="10">Peptidase, M23/M37 family</fullName>
    </submittedName>
</protein>
<dbReference type="CDD" id="cd12797">
    <property type="entry name" value="M23_peptidase"/>
    <property type="match status" value="1"/>
</dbReference>
<dbReference type="GO" id="GO:0030313">
    <property type="term" value="C:cell envelope"/>
    <property type="evidence" value="ECO:0007669"/>
    <property type="project" value="UniProtKB-SubCell"/>
</dbReference>
<feature type="domain" description="M23ase beta-sheet core" evidence="8">
    <location>
        <begin position="286"/>
        <end position="381"/>
    </location>
</feature>
<keyword evidence="7" id="KW-0482">Metalloprotease</keyword>
<dbReference type="AlphaFoldDB" id="A0A0P8CAF9"/>
<dbReference type="InterPro" id="IPR011055">
    <property type="entry name" value="Dup_hybrid_motif"/>
</dbReference>
<comment type="subcellular location">
    <subcellularLocation>
        <location evidence="2">Cell envelope</location>
    </subcellularLocation>
</comment>
<organism evidence="10 11">
    <name type="scientific">Algoriphagus marincola HL-49</name>
    <dbReference type="NCBI Taxonomy" id="1305737"/>
    <lineage>
        <taxon>Bacteria</taxon>
        <taxon>Pseudomonadati</taxon>
        <taxon>Bacteroidota</taxon>
        <taxon>Cytophagia</taxon>
        <taxon>Cytophagales</taxon>
        <taxon>Cyclobacteriaceae</taxon>
        <taxon>Algoriphagus</taxon>
    </lineage>
</organism>
<comment type="caution">
    <text evidence="10">The sequence shown here is derived from an EMBL/GenBank/DDBJ whole genome shotgun (WGS) entry which is preliminary data.</text>
</comment>
<evidence type="ECO:0000256" key="3">
    <source>
        <dbReference type="ARBA" id="ARBA00022670"/>
    </source>
</evidence>
<dbReference type="PANTHER" id="PTHR21666">
    <property type="entry name" value="PEPTIDASE-RELATED"/>
    <property type="match status" value="1"/>
</dbReference>
<dbReference type="GO" id="GO:0004222">
    <property type="term" value="F:metalloendopeptidase activity"/>
    <property type="evidence" value="ECO:0007669"/>
    <property type="project" value="TreeGrafter"/>
</dbReference>
<evidence type="ECO:0000256" key="7">
    <source>
        <dbReference type="ARBA" id="ARBA00023049"/>
    </source>
</evidence>
<dbReference type="Gene3D" id="2.70.70.10">
    <property type="entry name" value="Glucose Permease (Domain IIA)"/>
    <property type="match status" value="1"/>
</dbReference>
<dbReference type="Gene3D" id="3.10.450.350">
    <property type="match status" value="1"/>
</dbReference>
<keyword evidence="5" id="KW-0378">Hydrolase</keyword>
<dbReference type="Proteomes" id="UP000050421">
    <property type="component" value="Unassembled WGS sequence"/>
</dbReference>
<dbReference type="PANTHER" id="PTHR21666:SF288">
    <property type="entry name" value="CELL DIVISION PROTEIN YTFB"/>
    <property type="match status" value="1"/>
</dbReference>
<accession>A0A0P8CAF9</accession>
<sequence>MNNKWLGLLGLAIILSAFYYFSDRSNTDIDTSLEDQISEADSLTIDPNAKFLYEIDVTGLNIIEGTVARNQTLGSILSPFEVPYQIIDELAKKSKEIFDVRNIAFNKNFKLITADDSTSIKPRYFIYEPNAAEYVVFDLDSLEIYKKEKPAEIRTREIGGVIQTSLYVDMIEKGVGPDLIDLFADLYGWSVDFQRLQKGDKFKVVFDEKFVEDQSVGVIGIQTAYFEHMGEPYHAIPFEQNGEMNFFDQEGNSLKKAFLRDPLKYSRISSRYNLRRFHPVQKRYKPHLGTDYAAPRGTEIRTVGDGTVVEAGYSRGNGNYVKIKHNGTYSTQYLHMSKIGNGIKKGSRVRQGQVIGYVGSTGLATGPHLCFRFWKHGKQVDWLREKIPPSEPILAENKDAFELVKRDAIQVLAAISLEGESEKTLASTQKIQPGVAGE</sequence>
<evidence type="ECO:0000256" key="1">
    <source>
        <dbReference type="ARBA" id="ARBA00001947"/>
    </source>
</evidence>
<dbReference type="Pfam" id="PF01551">
    <property type="entry name" value="Peptidase_M23"/>
    <property type="match status" value="1"/>
</dbReference>
<feature type="domain" description="Csd3-like second N-terminal" evidence="9">
    <location>
        <begin position="154"/>
        <end position="273"/>
    </location>
</feature>
<reference evidence="10 11" key="1">
    <citation type="submission" date="2015-09" db="EMBL/GenBank/DDBJ databases">
        <title>Identification and resolution of microdiversity through metagenomic sequencing of parallel consortia.</title>
        <authorList>
            <person name="Nelson W.C."/>
            <person name="Romine M.F."/>
            <person name="Lindemann S.R."/>
        </authorList>
    </citation>
    <scope>NUCLEOTIDE SEQUENCE [LARGE SCALE GENOMIC DNA]</scope>
    <source>
        <strain evidence="10">HL-49</strain>
    </source>
</reference>
<dbReference type="Pfam" id="PF19425">
    <property type="entry name" value="Csd3_N2"/>
    <property type="match status" value="1"/>
</dbReference>
<evidence type="ECO:0000313" key="11">
    <source>
        <dbReference type="Proteomes" id="UP000050421"/>
    </source>
</evidence>
<dbReference type="InterPro" id="IPR045834">
    <property type="entry name" value="Csd3_N2"/>
</dbReference>
<dbReference type="GO" id="GO:0046872">
    <property type="term" value="F:metal ion binding"/>
    <property type="evidence" value="ECO:0007669"/>
    <property type="project" value="UniProtKB-KW"/>
</dbReference>
<dbReference type="GO" id="GO:0006508">
    <property type="term" value="P:proteolysis"/>
    <property type="evidence" value="ECO:0007669"/>
    <property type="project" value="UniProtKB-KW"/>
</dbReference>
<evidence type="ECO:0000256" key="2">
    <source>
        <dbReference type="ARBA" id="ARBA00004196"/>
    </source>
</evidence>
<dbReference type="PATRIC" id="fig|1305737.6.peg.915"/>
<evidence type="ECO:0000256" key="4">
    <source>
        <dbReference type="ARBA" id="ARBA00022723"/>
    </source>
</evidence>
<evidence type="ECO:0000259" key="8">
    <source>
        <dbReference type="Pfam" id="PF01551"/>
    </source>
</evidence>
<proteinExistence type="predicted"/>
<dbReference type="InterPro" id="IPR016047">
    <property type="entry name" value="M23ase_b-sheet_dom"/>
</dbReference>
<comment type="cofactor">
    <cofactor evidence="1">
        <name>Zn(2+)</name>
        <dbReference type="ChEBI" id="CHEBI:29105"/>
    </cofactor>
</comment>
<dbReference type="STRING" id="1305737.GCA_000526355_02289"/>
<evidence type="ECO:0000256" key="5">
    <source>
        <dbReference type="ARBA" id="ARBA00022801"/>
    </source>
</evidence>
<dbReference type="InterPro" id="IPR050570">
    <property type="entry name" value="Cell_wall_metabolism_enzyme"/>
</dbReference>
<name>A0A0P8CAF9_9BACT</name>
<keyword evidence="3" id="KW-0645">Protease</keyword>